<evidence type="ECO:0000259" key="1">
    <source>
        <dbReference type="PROSITE" id="PS50271"/>
    </source>
</evidence>
<dbReference type="RefSeq" id="WP_130510157.1">
    <property type="nucleotide sequence ID" value="NZ_SHKY01000001.1"/>
</dbReference>
<comment type="caution">
    <text evidence="2">The sequence shown here is derived from an EMBL/GenBank/DDBJ whole genome shotgun (WGS) entry which is preliminary data.</text>
</comment>
<dbReference type="InterPro" id="IPR001607">
    <property type="entry name" value="Znf_UBP"/>
</dbReference>
<keyword evidence="3" id="KW-1185">Reference proteome</keyword>
<dbReference type="OrthoDB" id="120315at2"/>
<dbReference type="InterPro" id="IPR013083">
    <property type="entry name" value="Znf_RING/FYVE/PHD"/>
</dbReference>
<dbReference type="SUPFAM" id="SSF57850">
    <property type="entry name" value="RING/U-box"/>
    <property type="match status" value="1"/>
</dbReference>
<dbReference type="Proteomes" id="UP000292564">
    <property type="component" value="Unassembled WGS sequence"/>
</dbReference>
<evidence type="ECO:0000313" key="3">
    <source>
        <dbReference type="Proteomes" id="UP000292564"/>
    </source>
</evidence>
<keyword evidence="2" id="KW-0378">Hydrolase</keyword>
<sequence length="106" mass="11871">MSTWIVVGDAEGNPTGKSCTHLEGLGEVTPSTSYGCEDCLREGTRWVHLRECLNCGHVGCCDNSPRRHATAHWRRTQHALVRSMEPGEDWGWCYPDSLFLLPEELA</sequence>
<protein>
    <submittedName>
        <fullName evidence="2">Ubiquitin-hydrolase Zn-finger-containing protein</fullName>
    </submittedName>
</protein>
<gene>
    <name evidence="2" type="ORF">EV385_3217</name>
</gene>
<dbReference type="GO" id="GO:0016787">
    <property type="term" value="F:hydrolase activity"/>
    <property type="evidence" value="ECO:0007669"/>
    <property type="project" value="UniProtKB-KW"/>
</dbReference>
<feature type="domain" description="UBP-type" evidence="1">
    <location>
        <begin position="17"/>
        <end position="106"/>
    </location>
</feature>
<evidence type="ECO:0000313" key="2">
    <source>
        <dbReference type="EMBL" id="RZU51390.1"/>
    </source>
</evidence>
<proteinExistence type="predicted"/>
<accession>A0A4Q7ZKD7</accession>
<dbReference type="Gene3D" id="3.30.40.10">
    <property type="entry name" value="Zinc/RING finger domain, C3HC4 (zinc finger)"/>
    <property type="match status" value="1"/>
</dbReference>
<name>A0A4Q7ZKD7_9ACTN</name>
<dbReference type="Pfam" id="PF02148">
    <property type="entry name" value="zf-UBP"/>
    <property type="match status" value="1"/>
</dbReference>
<dbReference type="GO" id="GO:0008270">
    <property type="term" value="F:zinc ion binding"/>
    <property type="evidence" value="ECO:0007669"/>
    <property type="project" value="InterPro"/>
</dbReference>
<dbReference type="PROSITE" id="PS50271">
    <property type="entry name" value="ZF_UBP"/>
    <property type="match status" value="1"/>
</dbReference>
<dbReference type="AlphaFoldDB" id="A0A4Q7ZKD7"/>
<reference evidence="2 3" key="1">
    <citation type="submission" date="2019-02" db="EMBL/GenBank/DDBJ databases">
        <title>Sequencing the genomes of 1000 actinobacteria strains.</title>
        <authorList>
            <person name="Klenk H.-P."/>
        </authorList>
    </citation>
    <scope>NUCLEOTIDE SEQUENCE [LARGE SCALE GENOMIC DNA]</scope>
    <source>
        <strain evidence="2 3">DSM 45162</strain>
    </source>
</reference>
<dbReference type="EMBL" id="SHKY01000001">
    <property type="protein sequence ID" value="RZU51390.1"/>
    <property type="molecule type" value="Genomic_DNA"/>
</dbReference>
<organism evidence="2 3">
    <name type="scientific">Krasilnikovia cinnamomea</name>
    <dbReference type="NCBI Taxonomy" id="349313"/>
    <lineage>
        <taxon>Bacteria</taxon>
        <taxon>Bacillati</taxon>
        <taxon>Actinomycetota</taxon>
        <taxon>Actinomycetes</taxon>
        <taxon>Micromonosporales</taxon>
        <taxon>Micromonosporaceae</taxon>
        <taxon>Krasilnikovia</taxon>
    </lineage>
</organism>